<protein>
    <submittedName>
        <fullName evidence="1">Uncharacterized protein</fullName>
    </submittedName>
</protein>
<dbReference type="Proteomes" id="UP000001304">
    <property type="component" value="Chromosome"/>
</dbReference>
<proteinExistence type="predicted"/>
<dbReference type="BioCyc" id="IAGG583356:GHAH-1642-MONOMER"/>
<accession>E0SRS1</accession>
<dbReference type="EMBL" id="CP002098">
    <property type="protein sequence ID" value="ADM28452.1"/>
    <property type="molecule type" value="Genomic_DNA"/>
</dbReference>
<sequence length="40" mass="4702">MASYSPRVEKHSLLLIDRDVDEMFIIGEEINVYKAYKLQS</sequence>
<keyword evidence="2" id="KW-1185">Reference proteome</keyword>
<reference evidence="1 2" key="1">
    <citation type="journal article" date="2010" name="Stand. Genomic Sci.">
        <title>Complete genome sequence of Ignisphaera aggregans type strain (AQ1.S1).</title>
        <authorList>
            <person name="Goker M."/>
            <person name="Held B."/>
            <person name="Lapidus A."/>
            <person name="Nolan M."/>
            <person name="Spring S."/>
            <person name="Yasawong M."/>
            <person name="Lucas S."/>
            <person name="Glavina Del Rio T."/>
            <person name="Tice H."/>
            <person name="Cheng J.F."/>
            <person name="Goodwin L."/>
            <person name="Tapia R."/>
            <person name="Pitluck S."/>
            <person name="Liolios K."/>
            <person name="Ivanova N."/>
            <person name="Mavromatis K."/>
            <person name="Mikhailova N."/>
            <person name="Pati A."/>
            <person name="Chen A."/>
            <person name="Palaniappan K."/>
            <person name="Brambilla E."/>
            <person name="Land M."/>
            <person name="Hauser L."/>
            <person name="Chang Y.J."/>
            <person name="Jeffries C.D."/>
            <person name="Brettin T."/>
            <person name="Detter J.C."/>
            <person name="Han C."/>
            <person name="Rohde M."/>
            <person name="Sikorski J."/>
            <person name="Woyke T."/>
            <person name="Bristow J."/>
            <person name="Eisen J.A."/>
            <person name="Markowitz V."/>
            <person name="Hugenholtz P."/>
            <person name="Kyrpides N.C."/>
            <person name="Klenk H.P."/>
        </authorList>
    </citation>
    <scope>NUCLEOTIDE SEQUENCE [LARGE SCALE GENOMIC DNA]</scope>
    <source>
        <strain evidence="2">DSM 17230 / JCM 13409 / AQ1.S1</strain>
    </source>
</reference>
<dbReference type="HOGENOM" id="CLU_3282814_0_0_2"/>
<dbReference type="KEGG" id="iag:Igag_1654"/>
<organism evidence="1 2">
    <name type="scientific">Ignisphaera aggregans (strain DSM 17230 / JCM 13409 / AQ1.S1)</name>
    <dbReference type="NCBI Taxonomy" id="583356"/>
    <lineage>
        <taxon>Archaea</taxon>
        <taxon>Thermoproteota</taxon>
        <taxon>Thermoprotei</taxon>
        <taxon>Desulfurococcales</taxon>
        <taxon>Desulfurococcaceae</taxon>
        <taxon>Ignisphaera</taxon>
    </lineage>
</organism>
<evidence type="ECO:0000313" key="1">
    <source>
        <dbReference type="EMBL" id="ADM28452.1"/>
    </source>
</evidence>
<evidence type="ECO:0000313" key="2">
    <source>
        <dbReference type="Proteomes" id="UP000001304"/>
    </source>
</evidence>
<name>E0SRS1_IGNAA</name>
<dbReference type="AlphaFoldDB" id="E0SRS1"/>
<gene>
    <name evidence="1" type="ordered locus">Igag_1654</name>
</gene>